<sequence length="322" mass="33468">MKGVHRMLSRRVLLGAGLLAPTLCYAETFPSRNISIIVPFAPGGSADGIARMVGEKLGDALGKAVVTDNRPGAGGTTGLIGLARSTADGHTLGVGATGALVINPHVPELGLNFNPLRELTPIAKLIDIPLVLVTHPGSGFRTLPEMISQSKDRSGGIAFGSTGTNSSQHLSVELLKKATGANLVHVPYRGSAPAMTDLLGEQIQMASVDLTSAAAHIKAGKVIALAVTSSKRVELAPEIPTIAQSAVPGFDVSAWMGMFGPAGLAATIVEQVSGHLRTALSDDAFRSRVRNLACVEAFLGPHEFSEFLERESTKMRALVQSG</sequence>
<dbReference type="OrthoDB" id="8218451at2"/>
<dbReference type="InterPro" id="IPR042100">
    <property type="entry name" value="Bug_dom1"/>
</dbReference>
<name>A0A1B1UA27_9BRAD</name>
<dbReference type="Gene3D" id="3.40.190.10">
    <property type="entry name" value="Periplasmic binding protein-like II"/>
    <property type="match status" value="1"/>
</dbReference>
<proteinExistence type="inferred from homology"/>
<dbReference type="Gene3D" id="3.40.190.150">
    <property type="entry name" value="Bordetella uptake gene, domain 1"/>
    <property type="match status" value="1"/>
</dbReference>
<dbReference type="EMBL" id="CP016428">
    <property type="protein sequence ID" value="ANV99613.1"/>
    <property type="molecule type" value="Genomic_DNA"/>
</dbReference>
<dbReference type="AlphaFoldDB" id="A0A1B1UA27"/>
<feature type="chain" id="PRO_5008530275" description="Tripartite tricarboxylate transporter substrate binding protein" evidence="2">
    <location>
        <begin position="27"/>
        <end position="322"/>
    </location>
</feature>
<dbReference type="Pfam" id="PF03401">
    <property type="entry name" value="TctC"/>
    <property type="match status" value="1"/>
</dbReference>
<keyword evidence="2" id="KW-0732">Signal</keyword>
<evidence type="ECO:0000256" key="2">
    <source>
        <dbReference type="SAM" id="SignalP"/>
    </source>
</evidence>
<organism evidence="3 4">
    <name type="scientific">Bradyrhizobium icense</name>
    <dbReference type="NCBI Taxonomy" id="1274631"/>
    <lineage>
        <taxon>Bacteria</taxon>
        <taxon>Pseudomonadati</taxon>
        <taxon>Pseudomonadota</taxon>
        <taxon>Alphaproteobacteria</taxon>
        <taxon>Hyphomicrobiales</taxon>
        <taxon>Nitrobacteraceae</taxon>
        <taxon>Bradyrhizobium</taxon>
    </lineage>
</organism>
<evidence type="ECO:0000313" key="3">
    <source>
        <dbReference type="EMBL" id="ANV99613.1"/>
    </source>
</evidence>
<protein>
    <recommendedName>
        <fullName evidence="5">Tripartite tricarboxylate transporter substrate binding protein</fullName>
    </recommendedName>
</protein>
<dbReference type="STRING" id="1274631.LMTR13_04890"/>
<keyword evidence="4" id="KW-1185">Reference proteome</keyword>
<dbReference type="CDD" id="cd07012">
    <property type="entry name" value="PBP2_Bug_TTT"/>
    <property type="match status" value="1"/>
</dbReference>
<dbReference type="PANTHER" id="PTHR42928:SF5">
    <property type="entry name" value="BLR1237 PROTEIN"/>
    <property type="match status" value="1"/>
</dbReference>
<comment type="similarity">
    <text evidence="1">Belongs to the UPF0065 (bug) family.</text>
</comment>
<dbReference type="PIRSF" id="PIRSF017082">
    <property type="entry name" value="YflP"/>
    <property type="match status" value="1"/>
</dbReference>
<dbReference type="KEGG" id="bic:LMTR13_04890"/>
<evidence type="ECO:0000256" key="1">
    <source>
        <dbReference type="ARBA" id="ARBA00006987"/>
    </source>
</evidence>
<dbReference type="PANTHER" id="PTHR42928">
    <property type="entry name" value="TRICARBOXYLATE-BINDING PROTEIN"/>
    <property type="match status" value="1"/>
</dbReference>
<evidence type="ECO:0000313" key="4">
    <source>
        <dbReference type="Proteomes" id="UP000092839"/>
    </source>
</evidence>
<feature type="signal peptide" evidence="2">
    <location>
        <begin position="1"/>
        <end position="26"/>
    </location>
</feature>
<accession>A0A1B1UA27</accession>
<dbReference type="InterPro" id="IPR005064">
    <property type="entry name" value="BUG"/>
</dbReference>
<evidence type="ECO:0008006" key="5">
    <source>
        <dbReference type="Google" id="ProtNLM"/>
    </source>
</evidence>
<gene>
    <name evidence="3" type="ORF">LMTR13_04890</name>
</gene>
<dbReference type="Proteomes" id="UP000092839">
    <property type="component" value="Chromosome"/>
</dbReference>
<reference evidence="3 4" key="1">
    <citation type="submission" date="2016-07" db="EMBL/GenBank/DDBJ databases">
        <title>Complete genome sequence of Bradyrhizobium icense LMTR 13T, a potential inoculant strain isolated from lima bean (Phaseolus lunatus) in Peru.</title>
        <authorList>
            <person name="Ormeno-Orrillo E."/>
            <person name="Duran D."/>
            <person name="Rogel M.A."/>
            <person name="Rey L."/>
            <person name="Imperial J."/>
            <person name="Ruiz-Argueso T."/>
            <person name="Martinez-Romero E."/>
        </authorList>
    </citation>
    <scope>NUCLEOTIDE SEQUENCE [LARGE SCALE GENOMIC DNA]</scope>
    <source>
        <strain evidence="3 4">LMTR 13</strain>
    </source>
</reference>
<dbReference type="SUPFAM" id="SSF53850">
    <property type="entry name" value="Periplasmic binding protein-like II"/>
    <property type="match status" value="1"/>
</dbReference>